<accession>A0ABW9ZQB5</accession>
<name>A0ABW9ZQB5_9BACT</name>
<organism evidence="2 3">
    <name type="scientific">Sediminibacterium roseum</name>
    <dbReference type="NCBI Taxonomy" id="1978412"/>
    <lineage>
        <taxon>Bacteria</taxon>
        <taxon>Pseudomonadati</taxon>
        <taxon>Bacteroidota</taxon>
        <taxon>Chitinophagia</taxon>
        <taxon>Chitinophagales</taxon>
        <taxon>Chitinophagaceae</taxon>
        <taxon>Sediminibacterium</taxon>
    </lineage>
</organism>
<evidence type="ECO:0000256" key="1">
    <source>
        <dbReference type="SAM" id="SignalP"/>
    </source>
</evidence>
<feature type="signal peptide" evidence="1">
    <location>
        <begin position="1"/>
        <end position="21"/>
    </location>
</feature>
<keyword evidence="1" id="KW-0732">Signal</keyword>
<evidence type="ECO:0008006" key="4">
    <source>
        <dbReference type="Google" id="ProtNLM"/>
    </source>
</evidence>
<evidence type="ECO:0000313" key="2">
    <source>
        <dbReference type="EMBL" id="NCI48720.1"/>
    </source>
</evidence>
<gene>
    <name evidence="2" type="ORF">GWC95_02205</name>
</gene>
<sequence length="250" mass="27527">MRKTACFYIFLLLLCTGNLFSQQNRSGPKTPLALSISPCFSIPFGVFASQNTTSARSGFAKPGGTFRVTADYNLTQKLALVLNYDRVSFHQDQTTILNSFNQSYPGYTVSNSIAGWWIINNFQLGLTNIYTIKNKEQQPKMLVENRFLLGLASVSTPNTFVASTNGASTLSFNQPAKNAPAFSLTIGGAIKSIPKNHLFMKATVDLCMSRARFNDVQSTKNDNGTITNTTKIITQPISYLSIGWAVGWQF</sequence>
<dbReference type="EMBL" id="JAACJS010000002">
    <property type="protein sequence ID" value="NCI48720.1"/>
    <property type="molecule type" value="Genomic_DNA"/>
</dbReference>
<dbReference type="RefSeq" id="WP_161817034.1">
    <property type="nucleotide sequence ID" value="NZ_JAACJS010000002.1"/>
</dbReference>
<reference evidence="2 3" key="1">
    <citation type="submission" date="2020-01" db="EMBL/GenBank/DDBJ databases">
        <title>Genome analysis.</title>
        <authorList>
            <person name="Wu S."/>
            <person name="Wang G."/>
        </authorList>
    </citation>
    <scope>NUCLEOTIDE SEQUENCE [LARGE SCALE GENOMIC DNA]</scope>
    <source>
        <strain evidence="2 3">SYL130</strain>
    </source>
</reference>
<protein>
    <recommendedName>
        <fullName evidence="4">Outer membrane protein beta-barrel domain-containing protein</fullName>
    </recommendedName>
</protein>
<evidence type="ECO:0000313" key="3">
    <source>
        <dbReference type="Proteomes" id="UP000753802"/>
    </source>
</evidence>
<keyword evidence="3" id="KW-1185">Reference proteome</keyword>
<proteinExistence type="predicted"/>
<dbReference type="Proteomes" id="UP000753802">
    <property type="component" value="Unassembled WGS sequence"/>
</dbReference>
<feature type="chain" id="PRO_5045106325" description="Outer membrane protein beta-barrel domain-containing protein" evidence="1">
    <location>
        <begin position="22"/>
        <end position="250"/>
    </location>
</feature>
<comment type="caution">
    <text evidence="2">The sequence shown here is derived from an EMBL/GenBank/DDBJ whole genome shotgun (WGS) entry which is preliminary data.</text>
</comment>